<dbReference type="Pfam" id="PF00581">
    <property type="entry name" value="Rhodanese"/>
    <property type="match status" value="1"/>
</dbReference>
<evidence type="ECO:0000259" key="1">
    <source>
        <dbReference type="PROSITE" id="PS50206"/>
    </source>
</evidence>
<dbReference type="RefSeq" id="WP_013454226.1">
    <property type="nucleotide sequence ID" value="NC_014759.1"/>
</dbReference>
<dbReference type="Gene3D" id="3.40.250.10">
    <property type="entry name" value="Rhodanese-like domain"/>
    <property type="match status" value="1"/>
</dbReference>
<sequence>MEISIAATKTCPHRPILENELKHARLPFKVIYFDEHPELLEKYQLKHSPLLIVDEQVESIGMPGMEKIEELKTRNVDLSQIRIPKRDNNHMIPNRVKAEPGLVEVDTTWGSIQPMQVAHGVLTVEELKVHYHQKMNLPIIDARKPDTNDAISIAGSKNIPFDEVVKRIDEIDKNHPSIFFCNGPQCPQSSTAIKNLLKAGYPADKILYYRGGMHDWITLGLPVEEISV</sequence>
<proteinExistence type="predicted"/>
<dbReference type="InterPro" id="IPR036873">
    <property type="entry name" value="Rhodanese-like_dom_sf"/>
</dbReference>
<dbReference type="SUPFAM" id="SSF52821">
    <property type="entry name" value="Rhodanese/Cell cycle control phosphatase"/>
    <property type="match status" value="1"/>
</dbReference>
<dbReference type="Proteomes" id="UP000008720">
    <property type="component" value="Chromosome"/>
</dbReference>
<dbReference type="KEGG" id="mtt:Ftrac_2100"/>
<dbReference type="SMART" id="SM00450">
    <property type="entry name" value="RHOD"/>
    <property type="match status" value="1"/>
</dbReference>
<keyword evidence="3" id="KW-1185">Reference proteome</keyword>
<reference evidence="2 3" key="1">
    <citation type="journal article" date="2011" name="Stand. Genomic Sci.">
        <title>Complete genome sequence of Marivirga tractuosa type strain (H-43).</title>
        <authorList>
            <person name="Pagani I."/>
            <person name="Chertkov O."/>
            <person name="Lapidus A."/>
            <person name="Lucas S."/>
            <person name="Del Rio T.G."/>
            <person name="Tice H."/>
            <person name="Copeland A."/>
            <person name="Cheng J.F."/>
            <person name="Nolan M."/>
            <person name="Saunders E."/>
            <person name="Pitluck S."/>
            <person name="Held B."/>
            <person name="Goodwin L."/>
            <person name="Liolios K."/>
            <person name="Ovchinikova G."/>
            <person name="Ivanova N."/>
            <person name="Mavromatis K."/>
            <person name="Pati A."/>
            <person name="Chen A."/>
            <person name="Palaniappan K."/>
            <person name="Land M."/>
            <person name="Hauser L."/>
            <person name="Jeffries C.D."/>
            <person name="Detter J.C."/>
            <person name="Han C."/>
            <person name="Tapia R."/>
            <person name="Ngatchou-Djao O.D."/>
            <person name="Rohde M."/>
            <person name="Goker M."/>
            <person name="Spring S."/>
            <person name="Sikorski J."/>
            <person name="Woyke T."/>
            <person name="Bristow J."/>
            <person name="Eisen J.A."/>
            <person name="Markowitz V."/>
            <person name="Hugenholtz P."/>
            <person name="Klenk H.P."/>
            <person name="Kyrpides N.C."/>
        </authorList>
    </citation>
    <scope>NUCLEOTIDE SEQUENCE [LARGE SCALE GENOMIC DNA]</scope>
    <source>
        <strain evidence="3">ATCC 23168 / DSM 4126 / NBRC 15989 / NCIMB 1408 / VKM B-1430 / H-43</strain>
    </source>
</reference>
<dbReference type="PROSITE" id="PS50206">
    <property type="entry name" value="RHODANESE_3"/>
    <property type="match status" value="1"/>
</dbReference>
<dbReference type="EMBL" id="CP002349">
    <property type="protein sequence ID" value="ADR22083.1"/>
    <property type="molecule type" value="Genomic_DNA"/>
</dbReference>
<gene>
    <name evidence="2" type="ordered locus">Ftrac_2100</name>
</gene>
<organism evidence="2 3">
    <name type="scientific">Marivirga tractuosa (strain ATCC 23168 / DSM 4126 / NBRC 15989 / NCIMB 1408 / VKM B-1430 / H-43)</name>
    <name type="common">Microscilla tractuosa</name>
    <name type="synonym">Flexibacter tractuosus</name>
    <dbReference type="NCBI Taxonomy" id="643867"/>
    <lineage>
        <taxon>Bacteria</taxon>
        <taxon>Pseudomonadati</taxon>
        <taxon>Bacteroidota</taxon>
        <taxon>Cytophagia</taxon>
        <taxon>Cytophagales</taxon>
        <taxon>Marivirgaceae</taxon>
        <taxon>Marivirga</taxon>
    </lineage>
</organism>
<dbReference type="eggNOG" id="COG0607">
    <property type="taxonomic scope" value="Bacteria"/>
</dbReference>
<dbReference type="InterPro" id="IPR001763">
    <property type="entry name" value="Rhodanese-like_dom"/>
</dbReference>
<dbReference type="STRING" id="643867.Ftrac_2100"/>
<name>E4TUG5_MARTH</name>
<dbReference type="HOGENOM" id="CLU_1213669_0_0_10"/>
<evidence type="ECO:0000313" key="2">
    <source>
        <dbReference type="EMBL" id="ADR22083.1"/>
    </source>
</evidence>
<feature type="domain" description="Rhodanese" evidence="1">
    <location>
        <begin position="133"/>
        <end position="225"/>
    </location>
</feature>
<accession>E4TUG5</accession>
<evidence type="ECO:0000313" key="3">
    <source>
        <dbReference type="Proteomes" id="UP000008720"/>
    </source>
</evidence>
<protein>
    <submittedName>
        <fullName evidence="2">Rhodanese domain protein</fullName>
    </submittedName>
</protein>
<dbReference type="AlphaFoldDB" id="E4TUG5"/>